<organism evidence="1 2">
    <name type="scientific">Trichothecium roseum</name>
    <dbReference type="NCBI Taxonomy" id="47278"/>
    <lineage>
        <taxon>Eukaryota</taxon>
        <taxon>Fungi</taxon>
        <taxon>Dikarya</taxon>
        <taxon>Ascomycota</taxon>
        <taxon>Pezizomycotina</taxon>
        <taxon>Sordariomycetes</taxon>
        <taxon>Hypocreomycetidae</taxon>
        <taxon>Hypocreales</taxon>
        <taxon>Hypocreales incertae sedis</taxon>
        <taxon>Trichothecium</taxon>
    </lineage>
</organism>
<proteinExistence type="predicted"/>
<keyword evidence="2" id="KW-1185">Reference proteome</keyword>
<name>A0ACC0VBM2_9HYPO</name>
<evidence type="ECO:0000313" key="2">
    <source>
        <dbReference type="Proteomes" id="UP001163324"/>
    </source>
</evidence>
<comment type="caution">
    <text evidence="1">The sequence shown here is derived from an EMBL/GenBank/DDBJ whole genome shotgun (WGS) entry which is preliminary data.</text>
</comment>
<evidence type="ECO:0000313" key="1">
    <source>
        <dbReference type="EMBL" id="KAI9903292.1"/>
    </source>
</evidence>
<dbReference type="EMBL" id="CM047941">
    <property type="protein sequence ID" value="KAI9903292.1"/>
    <property type="molecule type" value="Genomic_DNA"/>
</dbReference>
<sequence length="307" mass="33103">MAAYSMAIVPFLDNGEEDPVGGLRCCQPWLPSVIKSTDFPGFTSFLSQSLPTALCVFKHPTAANTMSPNSENAMARFLFAILKQKTLKDIDWDIVATDPVLLDSIPNGHAARMRFSRFKATITGNDSSQSRAGRRTGRGSRVRRVAAQREAAGNPPARTETKRPSYAEMEQAMGAHYYPMNQFSPAASTNASPYLADNIDDFNTPLQYMTPCSEGSVAGGIVNPQALQTGSGLATRPGGLMSPSEMQAQAHGTVAPSMISPPMEYTNDANLPVDSPFSAFDDATFDIDDFTFDMQVSGAADTNYPLF</sequence>
<dbReference type="Proteomes" id="UP001163324">
    <property type="component" value="Chromosome 2"/>
</dbReference>
<reference evidence="1" key="1">
    <citation type="submission" date="2022-10" db="EMBL/GenBank/DDBJ databases">
        <title>Complete Genome of Trichothecium roseum strain YXFP-22015, a Plant Pathogen Isolated from Citrus.</title>
        <authorList>
            <person name="Wang Y."/>
            <person name="Zhu L."/>
        </authorList>
    </citation>
    <scope>NUCLEOTIDE SEQUENCE</scope>
    <source>
        <strain evidence="1">YXFP-22015</strain>
    </source>
</reference>
<protein>
    <submittedName>
        <fullName evidence="1">Uncharacterized protein</fullName>
    </submittedName>
</protein>
<gene>
    <name evidence="1" type="ORF">N3K66_002644</name>
</gene>
<accession>A0ACC0VBM2</accession>